<organism evidence="2 3">
    <name type="scientific">Cohnella herbarum</name>
    <dbReference type="NCBI Taxonomy" id="2728023"/>
    <lineage>
        <taxon>Bacteria</taxon>
        <taxon>Bacillati</taxon>
        <taxon>Bacillota</taxon>
        <taxon>Bacilli</taxon>
        <taxon>Bacillales</taxon>
        <taxon>Paenibacillaceae</taxon>
        <taxon>Cohnella</taxon>
    </lineage>
</organism>
<dbReference type="RefSeq" id="WP_169279571.1">
    <property type="nucleotide sequence ID" value="NZ_CP051680.1"/>
</dbReference>
<geneLocation type="plasmid" evidence="2 3">
    <name>unnamed1</name>
</geneLocation>
<proteinExistence type="predicted"/>
<dbReference type="AlphaFoldDB" id="A0A7Z2ZR02"/>
<keyword evidence="3" id="KW-1185">Reference proteome</keyword>
<reference evidence="2 3" key="1">
    <citation type="submission" date="2020-04" db="EMBL/GenBank/DDBJ databases">
        <title>Genome sequencing of novel species.</title>
        <authorList>
            <person name="Heo J."/>
            <person name="Kim S.-J."/>
            <person name="Kim J.-S."/>
            <person name="Hong S.-B."/>
            <person name="Kwon S.-W."/>
        </authorList>
    </citation>
    <scope>NUCLEOTIDE SEQUENCE [LARGE SCALE GENOMIC DNA]</scope>
    <source>
        <strain evidence="2 3">MFER-1</strain>
        <plasmid evidence="2 3">unnamed1</plasmid>
    </source>
</reference>
<dbReference type="EMBL" id="CP051681">
    <property type="protein sequence ID" value="QJD88610.1"/>
    <property type="molecule type" value="Genomic_DNA"/>
</dbReference>
<dbReference type="Proteomes" id="UP000502248">
    <property type="component" value="Plasmid unnamed1"/>
</dbReference>
<protein>
    <submittedName>
        <fullName evidence="2">Uncharacterized protein</fullName>
    </submittedName>
</protein>
<dbReference type="EMBL" id="CP051680">
    <property type="protein sequence ID" value="QJD83274.1"/>
    <property type="molecule type" value="Genomic_DNA"/>
</dbReference>
<evidence type="ECO:0000313" key="2">
    <source>
        <dbReference type="EMBL" id="QJD88610.1"/>
    </source>
</evidence>
<dbReference type="KEGG" id="cheb:HH215_08885"/>
<gene>
    <name evidence="1" type="ORF">HH215_08885</name>
    <name evidence="2" type="ORF">HH215_35825</name>
</gene>
<sequence>MSWSTYLFKEIENDEEVIYYFSPNKNDLKENMGKIRLDKTAEMISELKPYSGDNGPYGFYIKQAGYCLAKCFKNGEYPETVSRYI</sequence>
<name>A0A7Z2ZR02_9BACL</name>
<evidence type="ECO:0000313" key="1">
    <source>
        <dbReference type="EMBL" id="QJD83274.1"/>
    </source>
</evidence>
<evidence type="ECO:0000313" key="3">
    <source>
        <dbReference type="Proteomes" id="UP000502248"/>
    </source>
</evidence>
<keyword evidence="2" id="KW-0614">Plasmid</keyword>
<dbReference type="Proteomes" id="UP000502248">
    <property type="component" value="Chromosome"/>
</dbReference>
<dbReference type="KEGG" id="cheb:HH215_35825"/>
<accession>A0A7Z2ZR02</accession>